<dbReference type="SMART" id="SM00448">
    <property type="entry name" value="REC"/>
    <property type="match status" value="1"/>
</dbReference>
<evidence type="ECO:0000256" key="4">
    <source>
        <dbReference type="ARBA" id="ARBA00023163"/>
    </source>
</evidence>
<evidence type="ECO:0000313" key="8">
    <source>
        <dbReference type="EMBL" id="MCM8749971.1"/>
    </source>
</evidence>
<dbReference type="Pfam" id="PF00196">
    <property type="entry name" value="GerE"/>
    <property type="match status" value="1"/>
</dbReference>
<evidence type="ECO:0000256" key="5">
    <source>
        <dbReference type="PROSITE-ProRule" id="PRU00169"/>
    </source>
</evidence>
<feature type="modified residue" description="4-aspartylphosphate" evidence="5">
    <location>
        <position position="61"/>
    </location>
</feature>
<dbReference type="PROSITE" id="PS50043">
    <property type="entry name" value="HTH_LUXR_2"/>
    <property type="match status" value="1"/>
</dbReference>
<keyword evidence="3" id="KW-0238">DNA-binding</keyword>
<protein>
    <submittedName>
        <fullName evidence="8">Response regulator transcription factor</fullName>
    </submittedName>
</protein>
<dbReference type="EMBL" id="JAMSLR010000009">
    <property type="protein sequence ID" value="MCM8749971.1"/>
    <property type="molecule type" value="Genomic_DNA"/>
</dbReference>
<reference evidence="8" key="1">
    <citation type="submission" date="2022-06" db="EMBL/GenBank/DDBJ databases">
        <title>CFH 74404 Thermomicrobiaceae sp.</title>
        <authorList>
            <person name="Ming H."/>
            <person name="Li W.-J."/>
            <person name="Zhao Z."/>
        </authorList>
    </citation>
    <scope>NUCLEOTIDE SEQUENCE</scope>
    <source>
        <strain evidence="8">CFH 74404</strain>
    </source>
</reference>
<dbReference type="GO" id="GO:0006355">
    <property type="term" value="P:regulation of DNA-templated transcription"/>
    <property type="evidence" value="ECO:0007669"/>
    <property type="project" value="InterPro"/>
</dbReference>
<gene>
    <name evidence="8" type="ORF">NET02_12505</name>
</gene>
<dbReference type="InterPro" id="IPR039420">
    <property type="entry name" value="WalR-like"/>
</dbReference>
<evidence type="ECO:0000313" key="9">
    <source>
        <dbReference type="Proteomes" id="UP001165306"/>
    </source>
</evidence>
<dbReference type="CDD" id="cd17535">
    <property type="entry name" value="REC_NarL-like"/>
    <property type="match status" value="1"/>
</dbReference>
<dbReference type="SUPFAM" id="SSF52172">
    <property type="entry name" value="CheY-like"/>
    <property type="match status" value="1"/>
</dbReference>
<dbReference type="PROSITE" id="PS50110">
    <property type="entry name" value="RESPONSE_REGULATORY"/>
    <property type="match status" value="1"/>
</dbReference>
<dbReference type="PANTHER" id="PTHR43214:SF24">
    <property type="entry name" value="TRANSCRIPTIONAL REGULATORY PROTEIN NARL-RELATED"/>
    <property type="match status" value="1"/>
</dbReference>
<dbReference type="GO" id="GO:0000160">
    <property type="term" value="P:phosphorelay signal transduction system"/>
    <property type="evidence" value="ECO:0007669"/>
    <property type="project" value="InterPro"/>
</dbReference>
<dbReference type="InterPro" id="IPR000792">
    <property type="entry name" value="Tscrpt_reg_LuxR_C"/>
</dbReference>
<comment type="caution">
    <text evidence="8">The sequence shown here is derived from an EMBL/GenBank/DDBJ whole genome shotgun (WGS) entry which is preliminary data.</text>
</comment>
<keyword evidence="2" id="KW-0805">Transcription regulation</keyword>
<dbReference type="Proteomes" id="UP001165306">
    <property type="component" value="Unassembled WGS sequence"/>
</dbReference>
<proteinExistence type="predicted"/>
<keyword evidence="9" id="KW-1185">Reference proteome</keyword>
<evidence type="ECO:0000256" key="2">
    <source>
        <dbReference type="ARBA" id="ARBA00023015"/>
    </source>
</evidence>
<dbReference type="InterPro" id="IPR011006">
    <property type="entry name" value="CheY-like_superfamily"/>
</dbReference>
<accession>A0AA42BAL3</accession>
<dbReference type="PRINTS" id="PR00038">
    <property type="entry name" value="HTHLUXR"/>
</dbReference>
<evidence type="ECO:0000256" key="3">
    <source>
        <dbReference type="ARBA" id="ARBA00023125"/>
    </source>
</evidence>
<dbReference type="CDD" id="cd06170">
    <property type="entry name" value="LuxR_C_like"/>
    <property type="match status" value="1"/>
</dbReference>
<dbReference type="RefSeq" id="WP_284057757.1">
    <property type="nucleotide sequence ID" value="NZ_JAMSLR010000009.1"/>
</dbReference>
<keyword evidence="4" id="KW-0804">Transcription</keyword>
<dbReference type="InterPro" id="IPR016032">
    <property type="entry name" value="Sig_transdc_resp-reg_C-effctor"/>
</dbReference>
<dbReference type="GO" id="GO:0003677">
    <property type="term" value="F:DNA binding"/>
    <property type="evidence" value="ECO:0007669"/>
    <property type="project" value="UniProtKB-KW"/>
</dbReference>
<sequence>MARAVVTPLRVAMIDDHEIVRTGLKHILDGDPDFVVVGEADDGPSGVAMVDAVRPDVVLLDVRLPSMHGDDVCRLLAERAPEVKVLVLSAFGEEELVYRCLLAGARGYVLKDIVHFDLKQSLKAVARGEAVIDPRVATVVLERLRQGDQPPKHPLTPHQFSVLRLMAQGLSNREIAERLFLSENTVKGYVQEVLRRLGARNRLEAVMIANRKGWL</sequence>
<dbReference type="InterPro" id="IPR058245">
    <property type="entry name" value="NreC/VraR/RcsB-like_REC"/>
</dbReference>
<organism evidence="8 9">
    <name type="scientific">Thermalbibacter longus</name>
    <dbReference type="NCBI Taxonomy" id="2951981"/>
    <lineage>
        <taxon>Bacteria</taxon>
        <taxon>Pseudomonadati</taxon>
        <taxon>Thermomicrobiota</taxon>
        <taxon>Thermomicrobia</taxon>
        <taxon>Thermomicrobiales</taxon>
        <taxon>Thermomicrobiaceae</taxon>
        <taxon>Thermalbibacter</taxon>
    </lineage>
</organism>
<keyword evidence="1 5" id="KW-0597">Phosphoprotein</keyword>
<evidence type="ECO:0000259" key="7">
    <source>
        <dbReference type="PROSITE" id="PS50110"/>
    </source>
</evidence>
<dbReference type="SMART" id="SM00421">
    <property type="entry name" value="HTH_LUXR"/>
    <property type="match status" value="1"/>
</dbReference>
<dbReference type="InterPro" id="IPR001789">
    <property type="entry name" value="Sig_transdc_resp-reg_receiver"/>
</dbReference>
<evidence type="ECO:0000259" key="6">
    <source>
        <dbReference type="PROSITE" id="PS50043"/>
    </source>
</evidence>
<dbReference type="Gene3D" id="3.40.50.2300">
    <property type="match status" value="1"/>
</dbReference>
<name>A0AA42BAL3_9BACT</name>
<dbReference type="Pfam" id="PF00072">
    <property type="entry name" value="Response_reg"/>
    <property type="match status" value="1"/>
</dbReference>
<dbReference type="AlphaFoldDB" id="A0AA42BAL3"/>
<feature type="domain" description="HTH luxR-type" evidence="6">
    <location>
        <begin position="148"/>
        <end position="213"/>
    </location>
</feature>
<dbReference type="PANTHER" id="PTHR43214">
    <property type="entry name" value="TWO-COMPONENT RESPONSE REGULATOR"/>
    <property type="match status" value="1"/>
</dbReference>
<dbReference type="SUPFAM" id="SSF46894">
    <property type="entry name" value="C-terminal effector domain of the bipartite response regulators"/>
    <property type="match status" value="1"/>
</dbReference>
<evidence type="ECO:0000256" key="1">
    <source>
        <dbReference type="ARBA" id="ARBA00022553"/>
    </source>
</evidence>
<feature type="domain" description="Response regulatory" evidence="7">
    <location>
        <begin position="10"/>
        <end position="126"/>
    </location>
</feature>